<evidence type="ECO:0000256" key="1">
    <source>
        <dbReference type="SAM" id="MobiDB-lite"/>
    </source>
</evidence>
<dbReference type="GO" id="GO:0009786">
    <property type="term" value="P:regulation of asymmetric cell division"/>
    <property type="evidence" value="ECO:0007669"/>
    <property type="project" value="InterPro"/>
</dbReference>
<dbReference type="Proteomes" id="UP000836841">
    <property type="component" value="Chromosome 1"/>
</dbReference>
<gene>
    <name evidence="2" type="ORF">TAV2_LOCUS773</name>
</gene>
<dbReference type="InterPro" id="IPR040378">
    <property type="entry name" value="BASL"/>
</dbReference>
<proteinExistence type="predicted"/>
<organism evidence="2 3">
    <name type="scientific">Thlaspi arvense</name>
    <name type="common">Field penny-cress</name>
    <dbReference type="NCBI Taxonomy" id="13288"/>
    <lineage>
        <taxon>Eukaryota</taxon>
        <taxon>Viridiplantae</taxon>
        <taxon>Streptophyta</taxon>
        <taxon>Embryophyta</taxon>
        <taxon>Tracheophyta</taxon>
        <taxon>Spermatophyta</taxon>
        <taxon>Magnoliopsida</taxon>
        <taxon>eudicotyledons</taxon>
        <taxon>Gunneridae</taxon>
        <taxon>Pentapetalae</taxon>
        <taxon>rosids</taxon>
        <taxon>malvids</taxon>
        <taxon>Brassicales</taxon>
        <taxon>Brassicaceae</taxon>
        <taxon>Thlaspideae</taxon>
        <taxon>Thlaspi</taxon>
    </lineage>
</organism>
<dbReference type="EMBL" id="OU466857">
    <property type="protein sequence ID" value="CAH2037885.1"/>
    <property type="molecule type" value="Genomic_DNA"/>
</dbReference>
<feature type="region of interest" description="Disordered" evidence="1">
    <location>
        <begin position="156"/>
        <end position="182"/>
    </location>
</feature>
<protein>
    <submittedName>
        <fullName evidence="2">Uncharacterized protein</fullName>
    </submittedName>
</protein>
<evidence type="ECO:0000313" key="2">
    <source>
        <dbReference type="EMBL" id="CAH2037885.1"/>
    </source>
</evidence>
<name>A0AAU9RBW6_THLAR</name>
<reference evidence="2 3" key="1">
    <citation type="submission" date="2022-03" db="EMBL/GenBank/DDBJ databases">
        <authorList>
            <person name="Nunn A."/>
            <person name="Chopra R."/>
            <person name="Nunn A."/>
            <person name="Contreras Garrido A."/>
        </authorList>
    </citation>
    <scope>NUCLEOTIDE SEQUENCE [LARGE SCALE GENOMIC DNA]</scope>
</reference>
<dbReference type="PANTHER" id="PTHR33914">
    <property type="entry name" value="18S PRE-RIBOSOMAL ASSEMBLY PROTEIN GAR2-LIKE PROTEIN"/>
    <property type="match status" value="1"/>
</dbReference>
<dbReference type="PANTHER" id="PTHR33914:SF2">
    <property type="entry name" value="OS02G0582100 PROTEIN"/>
    <property type="match status" value="1"/>
</dbReference>
<accession>A0AAU9RBW6</accession>
<sequence length="261" mass="29617">MLLAQIHSERLYYLQAAATMNDLQGQRDEMFMDKNVAACDLPEIVVCSNNYKELTYNVVNDKSVDEGVPMMMHEKFLFNEKVSVKVNANPLESKSSEDSKVEEFVGIQDSSKLNQENLIVKKSPPSDVGAASGTVSKEPLTLGDIISMEDSQKALDENNIHGPKENVDRETEQKKTEEPKADSLRYISSETAETEKNPLLKDVLEDSYDHSLLSNGLRERSFSDAESEWNSSPVRMVKAEKRPFRKEKGWRHYSLLLCCRF</sequence>
<dbReference type="AlphaFoldDB" id="A0AAU9RBW6"/>
<evidence type="ECO:0000313" key="3">
    <source>
        <dbReference type="Proteomes" id="UP000836841"/>
    </source>
</evidence>
<feature type="non-terminal residue" evidence="2">
    <location>
        <position position="261"/>
    </location>
</feature>
<keyword evidence="3" id="KW-1185">Reference proteome</keyword>